<organism evidence="2 3">
    <name type="scientific">Candidatus Desulfosporosinus infrequens</name>
    <dbReference type="NCBI Taxonomy" id="2043169"/>
    <lineage>
        <taxon>Bacteria</taxon>
        <taxon>Bacillati</taxon>
        <taxon>Bacillota</taxon>
        <taxon>Clostridia</taxon>
        <taxon>Eubacteriales</taxon>
        <taxon>Desulfitobacteriaceae</taxon>
        <taxon>Desulfosporosinus</taxon>
    </lineage>
</organism>
<proteinExistence type="predicted"/>
<evidence type="ECO:0000256" key="1">
    <source>
        <dbReference type="SAM" id="Phobius"/>
    </source>
</evidence>
<keyword evidence="1" id="KW-0472">Membrane</keyword>
<protein>
    <submittedName>
        <fullName evidence="2">Uncharacterized protein</fullName>
    </submittedName>
</protein>
<evidence type="ECO:0000313" key="3">
    <source>
        <dbReference type="Proteomes" id="UP000238916"/>
    </source>
</evidence>
<accession>A0A2U3LH76</accession>
<sequence length="39" mass="4487">MWWQGFWTGAISTIAIIIYIVTIAMVKTADKTDRRMGIK</sequence>
<gene>
    <name evidence="2" type="ORF">SBF1_50053</name>
</gene>
<dbReference type="AlphaFoldDB" id="A0A2U3LH76"/>
<name>A0A2U3LH76_9FIRM</name>
<evidence type="ECO:0000313" key="2">
    <source>
        <dbReference type="EMBL" id="SPF51169.1"/>
    </source>
</evidence>
<dbReference type="EMBL" id="OMOF01000445">
    <property type="protein sequence ID" value="SPF51169.1"/>
    <property type="molecule type" value="Genomic_DNA"/>
</dbReference>
<keyword evidence="1" id="KW-0812">Transmembrane</keyword>
<reference evidence="3" key="1">
    <citation type="submission" date="2018-02" db="EMBL/GenBank/DDBJ databases">
        <authorList>
            <person name="Hausmann B."/>
        </authorList>
    </citation>
    <scope>NUCLEOTIDE SEQUENCE [LARGE SCALE GENOMIC DNA]</scope>
    <source>
        <strain evidence="3">Peat soil MAG SbF1</strain>
    </source>
</reference>
<keyword evidence="1" id="KW-1133">Transmembrane helix</keyword>
<feature type="transmembrane region" description="Helical" evidence="1">
    <location>
        <begin position="6"/>
        <end position="26"/>
    </location>
</feature>
<dbReference type="Proteomes" id="UP000238916">
    <property type="component" value="Unassembled WGS sequence"/>
</dbReference>